<evidence type="ECO:0000313" key="7">
    <source>
        <dbReference type="EMBL" id="EEH57191.1"/>
    </source>
</evidence>
<keyword evidence="1" id="KW-0001">2Fe-2S</keyword>
<organism evidence="8">
    <name type="scientific">Micromonas pusilla (strain CCMP1545)</name>
    <name type="common">Picoplanktonic green alga</name>
    <dbReference type="NCBI Taxonomy" id="564608"/>
    <lineage>
        <taxon>Eukaryota</taxon>
        <taxon>Viridiplantae</taxon>
        <taxon>Chlorophyta</taxon>
        <taxon>Mamiellophyceae</taxon>
        <taxon>Mamiellales</taxon>
        <taxon>Mamiellaceae</taxon>
        <taxon>Micromonas</taxon>
    </lineage>
</organism>
<keyword evidence="7" id="KW-0261">Viral envelope protein</keyword>
<dbReference type="KEGG" id="mpp:MICPUCDRAFT_47223"/>
<reference evidence="7 8" key="1">
    <citation type="journal article" date="2009" name="Science">
        <title>Green evolution and dynamic adaptations revealed by genomes of the marine picoeukaryotes Micromonas.</title>
        <authorList>
            <person name="Worden A.Z."/>
            <person name="Lee J.H."/>
            <person name="Mock T."/>
            <person name="Rouze P."/>
            <person name="Simmons M.P."/>
            <person name="Aerts A.L."/>
            <person name="Allen A.E."/>
            <person name="Cuvelier M.L."/>
            <person name="Derelle E."/>
            <person name="Everett M.V."/>
            <person name="Foulon E."/>
            <person name="Grimwood J."/>
            <person name="Gundlach H."/>
            <person name="Henrissat B."/>
            <person name="Napoli C."/>
            <person name="McDonald S.M."/>
            <person name="Parker M.S."/>
            <person name="Rombauts S."/>
            <person name="Salamov A."/>
            <person name="Von Dassow P."/>
            <person name="Badger J.H."/>
            <person name="Coutinho P.M."/>
            <person name="Demir E."/>
            <person name="Dubchak I."/>
            <person name="Gentemann C."/>
            <person name="Eikrem W."/>
            <person name="Gready J.E."/>
            <person name="John U."/>
            <person name="Lanier W."/>
            <person name="Lindquist E.A."/>
            <person name="Lucas S."/>
            <person name="Mayer K.F."/>
            <person name="Moreau H."/>
            <person name="Not F."/>
            <person name="Otillar R."/>
            <person name="Panaud O."/>
            <person name="Pangilinan J."/>
            <person name="Paulsen I."/>
            <person name="Piegu B."/>
            <person name="Poliakov A."/>
            <person name="Robbens S."/>
            <person name="Schmutz J."/>
            <person name="Toulza E."/>
            <person name="Wyss T."/>
            <person name="Zelensky A."/>
            <person name="Zhou K."/>
            <person name="Armbrust E.V."/>
            <person name="Bhattacharya D."/>
            <person name="Goodenough U.W."/>
            <person name="Van de Peer Y."/>
            <person name="Grigoriev I.V."/>
        </authorList>
    </citation>
    <scope>NUCLEOTIDE SEQUENCE [LARGE SCALE GENOMIC DNA]</scope>
    <source>
        <strain evidence="7 8">CCMP1545</strain>
    </source>
</reference>
<dbReference type="GO" id="GO:0046872">
    <property type="term" value="F:metal ion binding"/>
    <property type="evidence" value="ECO:0007669"/>
    <property type="project" value="UniProtKB-KW"/>
</dbReference>
<feature type="domain" description="Rieske" evidence="6">
    <location>
        <begin position="76"/>
        <end position="175"/>
    </location>
</feature>
<dbReference type="InterPro" id="IPR036922">
    <property type="entry name" value="Rieske_2Fe-2S_sf"/>
</dbReference>
<evidence type="ECO:0000256" key="2">
    <source>
        <dbReference type="ARBA" id="ARBA00022723"/>
    </source>
</evidence>
<dbReference type="CDD" id="cd03467">
    <property type="entry name" value="Rieske"/>
    <property type="match status" value="1"/>
</dbReference>
<dbReference type="OrthoDB" id="426882at2759"/>
<dbReference type="Pfam" id="PF22543">
    <property type="entry name" value="Rieske_4"/>
    <property type="match status" value="1"/>
</dbReference>
<dbReference type="GeneID" id="9683848"/>
<evidence type="ECO:0000256" key="1">
    <source>
        <dbReference type="ARBA" id="ARBA00022714"/>
    </source>
</evidence>
<dbReference type="eggNOG" id="ENOG502S06W">
    <property type="taxonomic scope" value="Eukaryota"/>
</dbReference>
<proteinExistence type="predicted"/>
<dbReference type="Proteomes" id="UP000001876">
    <property type="component" value="Unassembled WGS sequence"/>
</dbReference>
<keyword evidence="2" id="KW-0479">Metal-binding</keyword>
<dbReference type="Gene3D" id="2.102.10.10">
    <property type="entry name" value="Rieske [2Fe-2S] iron-sulphur domain"/>
    <property type="match status" value="1"/>
</dbReference>
<dbReference type="PANTHER" id="PTHR21496:SF0">
    <property type="entry name" value="RIESKE DOMAIN-CONTAINING PROTEIN"/>
    <property type="match status" value="1"/>
</dbReference>
<dbReference type="PANTHER" id="PTHR21496">
    <property type="entry name" value="FERREDOXIN-RELATED"/>
    <property type="match status" value="1"/>
</dbReference>
<keyword evidence="3" id="KW-0408">Iron</keyword>
<dbReference type="PROSITE" id="PS51296">
    <property type="entry name" value="RIESKE"/>
    <property type="match status" value="1"/>
</dbReference>
<evidence type="ECO:0000256" key="4">
    <source>
        <dbReference type="ARBA" id="ARBA00023014"/>
    </source>
</evidence>
<name>C1MST7_MICPC</name>
<keyword evidence="8" id="KW-1185">Reference proteome</keyword>
<protein>
    <submittedName>
        <fullName evidence="7">Chloroplast envelope protein translocase family</fullName>
    </submittedName>
</protein>
<dbReference type="AlphaFoldDB" id="C1MST7"/>
<keyword evidence="7" id="KW-0946">Virion</keyword>
<dbReference type="GO" id="GO:0051537">
    <property type="term" value="F:2 iron, 2 sulfur cluster binding"/>
    <property type="evidence" value="ECO:0007669"/>
    <property type="project" value="UniProtKB-KW"/>
</dbReference>
<accession>C1MST7</accession>
<dbReference type="InterPro" id="IPR017941">
    <property type="entry name" value="Rieske_2Fe-2S"/>
</dbReference>
<dbReference type="RefSeq" id="XP_003058736.1">
    <property type="nucleotide sequence ID" value="XM_003058690.1"/>
</dbReference>
<dbReference type="SUPFAM" id="SSF50022">
    <property type="entry name" value="ISP domain"/>
    <property type="match status" value="1"/>
</dbReference>
<evidence type="ECO:0000256" key="3">
    <source>
        <dbReference type="ARBA" id="ARBA00023004"/>
    </source>
</evidence>
<evidence type="ECO:0000256" key="5">
    <source>
        <dbReference type="ARBA" id="ARBA00034078"/>
    </source>
</evidence>
<dbReference type="EMBL" id="GG663739">
    <property type="protein sequence ID" value="EEH57191.1"/>
    <property type="molecule type" value="Genomic_DNA"/>
</dbReference>
<keyword evidence="4" id="KW-0411">Iron-sulfur</keyword>
<gene>
    <name evidence="7" type="primary">TIC55-4</name>
    <name evidence="7" type="ORF">MICPUCDRAFT_47223</name>
</gene>
<sequence length="227" mass="24681">MTSLWCAAGSAPSASRRISRKMLPASFMPRSVGVRAFAPTHSPSRGRVVLARRALHPHSPHTTADPITPDGPRPFVKVAELAELSAHGARSHVHLGGRHVSLINWRGDVHALDSLCYHAGGPLAVGEIEDVDGRACVSCPWHLYKIELETGEKLYGATTWDPEKGALVPDGTKSVGVRQRVHDVERRDDGWYVRLRLDGSVESDKYATKDVPGISGARRVRVPIEVG</sequence>
<evidence type="ECO:0000259" key="6">
    <source>
        <dbReference type="PROSITE" id="PS51296"/>
    </source>
</evidence>
<dbReference type="InterPro" id="IPR054716">
    <property type="entry name" value="Sol_Rieske_ferrdox_dom"/>
</dbReference>
<comment type="cofactor">
    <cofactor evidence="5">
        <name>[2Fe-2S] cluster</name>
        <dbReference type="ChEBI" id="CHEBI:190135"/>
    </cofactor>
</comment>
<evidence type="ECO:0000313" key="8">
    <source>
        <dbReference type="Proteomes" id="UP000001876"/>
    </source>
</evidence>